<keyword evidence="1 4" id="KW-0479">Metal-binding</keyword>
<comment type="similarity">
    <text evidence="4">Belongs to the zinc-containing alcohol dehydrogenase family. Quinone oxidoreductase subfamily.</text>
</comment>
<dbReference type="InterPro" id="IPR050700">
    <property type="entry name" value="YIM1/Zinc_Alcohol_DH_Fams"/>
</dbReference>
<dbReference type="InterPro" id="IPR020843">
    <property type="entry name" value="ER"/>
</dbReference>
<dbReference type="SMART" id="SM00829">
    <property type="entry name" value="PKS_ER"/>
    <property type="match status" value="1"/>
</dbReference>
<dbReference type="Proteomes" id="UP000535908">
    <property type="component" value="Unassembled WGS sequence"/>
</dbReference>
<gene>
    <name evidence="6" type="ORF">HCA69_06330</name>
</gene>
<evidence type="ECO:0000259" key="5">
    <source>
        <dbReference type="SMART" id="SM00829"/>
    </source>
</evidence>
<dbReference type="EMBL" id="JAARWN010000003">
    <property type="protein sequence ID" value="MBC1935978.1"/>
    <property type="molecule type" value="Genomic_DNA"/>
</dbReference>
<dbReference type="PROSITE" id="PS01162">
    <property type="entry name" value="QOR_ZETA_CRYSTAL"/>
    <property type="match status" value="1"/>
</dbReference>
<dbReference type="InterPro" id="IPR011032">
    <property type="entry name" value="GroES-like_sf"/>
</dbReference>
<dbReference type="GO" id="GO:0008270">
    <property type="term" value="F:zinc ion binding"/>
    <property type="evidence" value="ECO:0007669"/>
    <property type="project" value="InterPro"/>
</dbReference>
<dbReference type="GO" id="GO:0016491">
    <property type="term" value="F:oxidoreductase activity"/>
    <property type="evidence" value="ECO:0007669"/>
    <property type="project" value="UniProtKB-KW"/>
</dbReference>
<dbReference type="AlphaFoldDB" id="A0A7X1CPG5"/>
<protein>
    <recommendedName>
        <fullName evidence="4">Zinc-type alcohol dehydrogenase-like protein</fullName>
    </recommendedName>
</protein>
<dbReference type="InterPro" id="IPR014182">
    <property type="entry name" value="ADH_Zn_typ-1"/>
</dbReference>
<evidence type="ECO:0000256" key="3">
    <source>
        <dbReference type="ARBA" id="ARBA00023002"/>
    </source>
</evidence>
<evidence type="ECO:0000313" key="7">
    <source>
        <dbReference type="Proteomes" id="UP000535908"/>
    </source>
</evidence>
<evidence type="ECO:0000313" key="6">
    <source>
        <dbReference type="EMBL" id="MBC1935978.1"/>
    </source>
</evidence>
<dbReference type="InterPro" id="IPR002364">
    <property type="entry name" value="Quin_OxRdtase/zeta-crystal_CS"/>
</dbReference>
<feature type="domain" description="Enoyl reductase (ER)" evidence="5">
    <location>
        <begin position="14"/>
        <end position="334"/>
    </location>
</feature>
<dbReference type="SUPFAM" id="SSF51735">
    <property type="entry name" value="NAD(P)-binding Rossmann-fold domains"/>
    <property type="match status" value="1"/>
</dbReference>
<dbReference type="SUPFAM" id="SSF50129">
    <property type="entry name" value="GroES-like"/>
    <property type="match status" value="1"/>
</dbReference>
<comment type="caution">
    <text evidence="6">The sequence shown here is derived from an EMBL/GenBank/DDBJ whole genome shotgun (WGS) entry which is preliminary data.</text>
</comment>
<evidence type="ECO:0000256" key="4">
    <source>
        <dbReference type="RuleBase" id="RU364000"/>
    </source>
</evidence>
<accession>A0A7X1CPG5</accession>
<dbReference type="CDD" id="cd08252">
    <property type="entry name" value="AL_MDR"/>
    <property type="match status" value="1"/>
</dbReference>
<dbReference type="InterPro" id="IPR036291">
    <property type="entry name" value="NAD(P)-bd_dom_sf"/>
</dbReference>
<dbReference type="NCBIfam" id="TIGR02817">
    <property type="entry name" value="adh_fam_1"/>
    <property type="match status" value="1"/>
</dbReference>
<keyword evidence="3 4" id="KW-0560">Oxidoreductase</keyword>
<reference evidence="6 7" key="1">
    <citation type="submission" date="2020-03" db="EMBL/GenBank/DDBJ databases">
        <title>Soil Listeria distribution.</title>
        <authorList>
            <person name="Liao J."/>
            <person name="Wiedmann M."/>
        </authorList>
    </citation>
    <scope>NUCLEOTIDE SEQUENCE [LARGE SCALE GENOMIC DNA]</scope>
    <source>
        <strain evidence="6 7">FSL L7-0741</strain>
    </source>
</reference>
<dbReference type="Gene3D" id="3.90.180.10">
    <property type="entry name" value="Medium-chain alcohol dehydrogenases, catalytic domain"/>
    <property type="match status" value="1"/>
</dbReference>
<name>A0A7X1CPG5_9LIST</name>
<organism evidence="6 7">
    <name type="scientific">Listeria grandensis</name>
    <dbReference type="NCBI Taxonomy" id="1494963"/>
    <lineage>
        <taxon>Bacteria</taxon>
        <taxon>Bacillati</taxon>
        <taxon>Bacillota</taxon>
        <taxon>Bacilli</taxon>
        <taxon>Bacillales</taxon>
        <taxon>Listeriaceae</taxon>
        <taxon>Listeria</taxon>
    </lineage>
</organism>
<proteinExistence type="inferred from homology"/>
<dbReference type="PANTHER" id="PTHR11695">
    <property type="entry name" value="ALCOHOL DEHYDROGENASE RELATED"/>
    <property type="match status" value="1"/>
</dbReference>
<dbReference type="PANTHER" id="PTHR11695:SF294">
    <property type="entry name" value="RETICULON-4-INTERACTING PROTEIN 1, MITOCHONDRIAL"/>
    <property type="match status" value="1"/>
</dbReference>
<evidence type="ECO:0000256" key="2">
    <source>
        <dbReference type="ARBA" id="ARBA00022833"/>
    </source>
</evidence>
<keyword evidence="2 4" id="KW-0862">Zinc</keyword>
<dbReference type="Pfam" id="PF08240">
    <property type="entry name" value="ADH_N"/>
    <property type="match status" value="1"/>
</dbReference>
<evidence type="ECO:0000256" key="1">
    <source>
        <dbReference type="ARBA" id="ARBA00022723"/>
    </source>
</evidence>
<dbReference type="Pfam" id="PF13602">
    <property type="entry name" value="ADH_zinc_N_2"/>
    <property type="match status" value="1"/>
</dbReference>
<dbReference type="RefSeq" id="WP_185409805.1">
    <property type="nucleotide sequence ID" value="NZ_JAARRE010000005.1"/>
</dbReference>
<dbReference type="Gene3D" id="3.40.50.720">
    <property type="entry name" value="NAD(P)-binding Rossmann-like Domain"/>
    <property type="match status" value="1"/>
</dbReference>
<dbReference type="InterPro" id="IPR013154">
    <property type="entry name" value="ADH-like_N"/>
</dbReference>
<sequence length="337" mass="37688">MKAVGLKEYLPINDTNSFIDIDIEKPARLGEREMLVEVKAISVNPVDTKVRSPKQRIEEDYRILGWDASGIVTKLGSNCTLFEVGDEVYYAGAFDRSGTNANYHVVDERIVGFKPRNLDFENAAALPLTVLTAWEALYDRLNIRAKKDDGKTILIINGAGGVGSIAIQLAKWIGLRVIATASRDESAEWVTSLGADYVINHHTSLSHELNEIDVNGVDFILCLHDTEMHWDDMCEVIKPEGKISSIVGTKGPVDLGLLMDKSVSFHWEFMFTRARYETVDMIRQHEILNRVAEMFEQNQLKPTLTEKLSPINAENLRKAHAAIESGKTIGKIVLSDF</sequence>